<dbReference type="RefSeq" id="XP_033589839.1">
    <property type="nucleotide sequence ID" value="XM_033733555.1"/>
</dbReference>
<evidence type="ECO:0000313" key="3">
    <source>
        <dbReference type="Proteomes" id="UP000799767"/>
    </source>
</evidence>
<reference evidence="2" key="1">
    <citation type="journal article" date="2020" name="Stud. Mycol.">
        <title>101 Dothideomycetes genomes: a test case for predicting lifestyles and emergence of pathogens.</title>
        <authorList>
            <person name="Haridas S."/>
            <person name="Albert R."/>
            <person name="Binder M."/>
            <person name="Bloem J."/>
            <person name="Labutti K."/>
            <person name="Salamov A."/>
            <person name="Andreopoulos B."/>
            <person name="Baker S."/>
            <person name="Barry K."/>
            <person name="Bills G."/>
            <person name="Bluhm B."/>
            <person name="Cannon C."/>
            <person name="Castanera R."/>
            <person name="Culley D."/>
            <person name="Daum C."/>
            <person name="Ezra D."/>
            <person name="Gonzalez J."/>
            <person name="Henrissat B."/>
            <person name="Kuo A."/>
            <person name="Liang C."/>
            <person name="Lipzen A."/>
            <person name="Lutzoni F."/>
            <person name="Magnuson J."/>
            <person name="Mondo S."/>
            <person name="Nolan M."/>
            <person name="Ohm R."/>
            <person name="Pangilinan J."/>
            <person name="Park H.-J."/>
            <person name="Ramirez L."/>
            <person name="Alfaro M."/>
            <person name="Sun H."/>
            <person name="Tritt A."/>
            <person name="Yoshinaga Y."/>
            <person name="Zwiers L.-H."/>
            <person name="Turgeon B."/>
            <person name="Goodwin S."/>
            <person name="Spatafora J."/>
            <person name="Crous P."/>
            <person name="Grigoriev I."/>
        </authorList>
    </citation>
    <scope>NUCLEOTIDE SEQUENCE</scope>
    <source>
        <strain evidence="2">CBS 113389</strain>
    </source>
</reference>
<dbReference type="GeneID" id="54474557"/>
<dbReference type="AlphaFoldDB" id="A0A6A6PT41"/>
<dbReference type="Proteomes" id="UP000799767">
    <property type="component" value="Unassembled WGS sequence"/>
</dbReference>
<gene>
    <name evidence="2" type="ORF">BDY17DRAFT_297130</name>
</gene>
<keyword evidence="1" id="KW-0732">Signal</keyword>
<evidence type="ECO:0000313" key="2">
    <source>
        <dbReference type="EMBL" id="KAF2483269.1"/>
    </source>
</evidence>
<dbReference type="EMBL" id="MU001635">
    <property type="protein sequence ID" value="KAF2483269.1"/>
    <property type="molecule type" value="Genomic_DNA"/>
</dbReference>
<evidence type="ECO:0008006" key="4">
    <source>
        <dbReference type="Google" id="ProtNLM"/>
    </source>
</evidence>
<organism evidence="2 3">
    <name type="scientific">Neohortaea acidophila</name>
    <dbReference type="NCBI Taxonomy" id="245834"/>
    <lineage>
        <taxon>Eukaryota</taxon>
        <taxon>Fungi</taxon>
        <taxon>Dikarya</taxon>
        <taxon>Ascomycota</taxon>
        <taxon>Pezizomycotina</taxon>
        <taxon>Dothideomycetes</taxon>
        <taxon>Dothideomycetidae</taxon>
        <taxon>Mycosphaerellales</taxon>
        <taxon>Teratosphaeriaceae</taxon>
        <taxon>Neohortaea</taxon>
    </lineage>
</organism>
<sequence length="125" mass="14518">MLHHILMCLAELLPEHHGQLLIFWLCCHTFRVWVMASTNNQNNAPTVPRNPSPPSPNPWWNKHCGDKASCITLTTCLQSASYRRLELSGLSCVLCLIDPCEHRIRRRTVRQYIRRTGHGIEYTQR</sequence>
<evidence type="ECO:0000256" key="1">
    <source>
        <dbReference type="SAM" id="SignalP"/>
    </source>
</evidence>
<accession>A0A6A6PT41</accession>
<proteinExistence type="predicted"/>
<protein>
    <recommendedName>
        <fullName evidence="4">Secreted protein</fullName>
    </recommendedName>
</protein>
<feature type="signal peptide" evidence="1">
    <location>
        <begin position="1"/>
        <end position="18"/>
    </location>
</feature>
<feature type="chain" id="PRO_5025689548" description="Secreted protein" evidence="1">
    <location>
        <begin position="19"/>
        <end position="125"/>
    </location>
</feature>
<name>A0A6A6PT41_9PEZI</name>
<keyword evidence="3" id="KW-1185">Reference proteome</keyword>